<reference evidence="2" key="1">
    <citation type="submission" date="2016-10" db="EMBL/GenBank/DDBJ databases">
        <authorList>
            <person name="Varghese N."/>
            <person name="Submissions S."/>
        </authorList>
    </citation>
    <scope>NUCLEOTIDE SEQUENCE [LARGE SCALE GENOMIC DNA]</scope>
    <source>
        <strain evidence="2">DSM 21632</strain>
    </source>
</reference>
<name>A0A1G8IGR1_9BACI</name>
<organism evidence="1 2">
    <name type="scientific">Alteribacillus persepolensis</name>
    <dbReference type="NCBI Taxonomy" id="568899"/>
    <lineage>
        <taxon>Bacteria</taxon>
        <taxon>Bacillati</taxon>
        <taxon>Bacillota</taxon>
        <taxon>Bacilli</taxon>
        <taxon>Bacillales</taxon>
        <taxon>Bacillaceae</taxon>
        <taxon>Alteribacillus</taxon>
    </lineage>
</organism>
<protein>
    <submittedName>
        <fullName evidence="1">Uncharacterized protein</fullName>
    </submittedName>
</protein>
<dbReference type="STRING" id="568899.SAMN05192534_12410"/>
<proteinExistence type="predicted"/>
<accession>A0A1G8IGR1</accession>
<dbReference type="Proteomes" id="UP000199163">
    <property type="component" value="Unassembled WGS sequence"/>
</dbReference>
<evidence type="ECO:0000313" key="2">
    <source>
        <dbReference type="Proteomes" id="UP000199163"/>
    </source>
</evidence>
<dbReference type="EMBL" id="FNDK01000024">
    <property type="protein sequence ID" value="SDI17931.1"/>
    <property type="molecule type" value="Genomic_DNA"/>
</dbReference>
<sequence length="90" mass="10470">MNNDKKELSILMENSPDAIKAIEKVIEEHKNIDTVIVEPDSWTGKELLIQSKRLIDLCHEVREMKMSINRLNEKINSLTSDTEYRRTDNG</sequence>
<evidence type="ECO:0000313" key="1">
    <source>
        <dbReference type="EMBL" id="SDI17931.1"/>
    </source>
</evidence>
<dbReference type="AlphaFoldDB" id="A0A1G8IGR1"/>
<dbReference type="RefSeq" id="WP_091275715.1">
    <property type="nucleotide sequence ID" value="NZ_FNDK01000024.1"/>
</dbReference>
<gene>
    <name evidence="1" type="ORF">SAMN05192534_12410</name>
</gene>
<keyword evidence="2" id="KW-1185">Reference proteome</keyword>